<reference evidence="1" key="1">
    <citation type="journal article" date="2021" name="Microorganisms">
        <title>Acidisoma silvae sp. nov. and Acidisomacellulosilytica sp. nov., Two Acidophilic Bacteria Isolated from Decaying Wood, Hydrolyzing Cellulose and Producing Poly-3-hydroxybutyrate.</title>
        <authorList>
            <person name="Mieszkin S."/>
            <person name="Pouder E."/>
            <person name="Uroz S."/>
            <person name="Simon-Colin C."/>
            <person name="Alain K."/>
        </authorList>
    </citation>
    <scope>NUCLEOTIDE SEQUENCE</scope>
    <source>
        <strain evidence="1">HW T2.11</strain>
    </source>
</reference>
<accession>A0A963YNQ6</accession>
<gene>
    <name evidence="1" type="primary">ccmI</name>
    <name evidence="1" type="ORF">ASILVAE211_01865</name>
</gene>
<organism evidence="1 2">
    <name type="scientific">Acidisoma silvae</name>
    <dbReference type="NCBI Taxonomy" id="2802396"/>
    <lineage>
        <taxon>Bacteria</taxon>
        <taxon>Pseudomonadati</taxon>
        <taxon>Pseudomonadota</taxon>
        <taxon>Alphaproteobacteria</taxon>
        <taxon>Acetobacterales</taxon>
        <taxon>Acidocellaceae</taxon>
        <taxon>Acidisoma</taxon>
    </lineage>
</organism>
<dbReference type="EMBL" id="JAESVB010000001">
    <property type="protein sequence ID" value="MCB8873912.1"/>
    <property type="molecule type" value="Genomic_DNA"/>
</dbReference>
<dbReference type="AlphaFoldDB" id="A0A963YNQ6"/>
<reference evidence="1" key="2">
    <citation type="submission" date="2021-01" db="EMBL/GenBank/DDBJ databases">
        <authorList>
            <person name="Mieszkin S."/>
            <person name="Pouder E."/>
            <person name="Alain K."/>
        </authorList>
    </citation>
    <scope>NUCLEOTIDE SEQUENCE</scope>
    <source>
        <strain evidence="1">HW T2.11</strain>
    </source>
</reference>
<keyword evidence="2" id="KW-1185">Reference proteome</keyword>
<comment type="caution">
    <text evidence="1">The sequence shown here is derived from an EMBL/GenBank/DDBJ whole genome shotgun (WGS) entry which is preliminary data.</text>
</comment>
<protein>
    <submittedName>
        <fullName evidence="1">C-type cytochrome biogenesis protein CcmI</fullName>
    </submittedName>
</protein>
<dbReference type="RefSeq" id="WP_227319575.1">
    <property type="nucleotide sequence ID" value="NZ_JAESVB010000001.1"/>
</dbReference>
<dbReference type="NCBIfam" id="TIGR03142">
    <property type="entry name" value="cytochro_ccmI"/>
    <property type="match status" value="1"/>
</dbReference>
<sequence>MIWLSFAILSLVILSPVIWAQRGGIMRGRRESALALYRAQLRDVAEDAARGRFQPREEAEAKLEIERRLLAAGSLAEETVTGRTGFSCRLALLVLVIPVLALALYLPQGAPLLPAAPLAPRIQAAQAQMMQDRAMLAMLQTKIATLDPKSDQARQGYILLGNLEANLGDAMAAADAWGRALAIRYDPKLAKMEAMAKAVVQKSAQAASASNP</sequence>
<evidence type="ECO:0000313" key="2">
    <source>
        <dbReference type="Proteomes" id="UP000708298"/>
    </source>
</evidence>
<proteinExistence type="predicted"/>
<name>A0A963YNQ6_9PROT</name>
<dbReference type="Proteomes" id="UP000708298">
    <property type="component" value="Unassembled WGS sequence"/>
</dbReference>
<evidence type="ECO:0000313" key="1">
    <source>
        <dbReference type="EMBL" id="MCB8873912.1"/>
    </source>
</evidence>
<dbReference type="InterPro" id="IPR017560">
    <property type="entry name" value="Cyt_c_biogenesis_CcmI"/>
</dbReference>